<dbReference type="PROSITE" id="PS51257">
    <property type="entry name" value="PROKAR_LIPOPROTEIN"/>
    <property type="match status" value="1"/>
</dbReference>
<feature type="domain" description="NTF2-like N-terminal transpeptidase" evidence="1">
    <location>
        <begin position="42"/>
        <end position="139"/>
    </location>
</feature>
<dbReference type="SUPFAM" id="SSF54427">
    <property type="entry name" value="NTF2-like"/>
    <property type="match status" value="1"/>
</dbReference>
<proteinExistence type="predicted"/>
<dbReference type="RefSeq" id="WP_301663701.1">
    <property type="nucleotide sequence ID" value="NZ_VCYH01000004.1"/>
</dbReference>
<accession>A0ABT8M9G1</accession>
<keyword evidence="3" id="KW-1185">Reference proteome</keyword>
<name>A0ABT8M9G1_9EURY</name>
<sequence>MTLIPLRLFPVLLVLPLVIAAGCTGSKTDTDAFSPVSVSPPATTLRMYQGFFNDGDAAGIASLLSEEIRLRCGAAAVEERIRPFVTNNVTMDEIRVATALIYPDGTADLTFSVRWRLHDGTVQWDEYVLKVVAEDGLWRLPCLIEP</sequence>
<evidence type="ECO:0000313" key="2">
    <source>
        <dbReference type="EMBL" id="MDN7024582.1"/>
    </source>
</evidence>
<evidence type="ECO:0000313" key="3">
    <source>
        <dbReference type="Proteomes" id="UP001168338"/>
    </source>
</evidence>
<comment type="caution">
    <text evidence="2">The sequence shown here is derived from an EMBL/GenBank/DDBJ whole genome shotgun (WGS) entry which is preliminary data.</text>
</comment>
<reference evidence="2" key="1">
    <citation type="submission" date="2019-05" db="EMBL/GenBank/DDBJ databases">
        <title>Methanoculleus sp. FWC-SCC1, a methanogenic archaeon isolated from deep marine cold seep.</title>
        <authorList>
            <person name="Chen Y.-W."/>
            <person name="Chen S.-C."/>
            <person name="Teng N.-H."/>
            <person name="Lai M.-C."/>
        </authorList>
    </citation>
    <scope>NUCLEOTIDE SEQUENCE</scope>
    <source>
        <strain evidence="2">FWC-SCC1</strain>
    </source>
</reference>
<dbReference type="InterPro" id="IPR032710">
    <property type="entry name" value="NTF2-like_dom_sf"/>
</dbReference>
<dbReference type="Proteomes" id="UP001168338">
    <property type="component" value="Unassembled WGS sequence"/>
</dbReference>
<dbReference type="InterPro" id="IPR007887">
    <property type="entry name" value="MecA_N"/>
</dbReference>
<dbReference type="EMBL" id="VCYH01000004">
    <property type="protein sequence ID" value="MDN7024582.1"/>
    <property type="molecule type" value="Genomic_DNA"/>
</dbReference>
<gene>
    <name evidence="2" type="ORF">FGU65_06725</name>
</gene>
<evidence type="ECO:0000259" key="1">
    <source>
        <dbReference type="Pfam" id="PF05223"/>
    </source>
</evidence>
<protein>
    <recommendedName>
        <fullName evidence="1">NTF2-like N-terminal transpeptidase domain-containing protein</fullName>
    </recommendedName>
</protein>
<dbReference type="Pfam" id="PF05223">
    <property type="entry name" value="MecA_N"/>
    <property type="match status" value="1"/>
</dbReference>
<organism evidence="2 3">
    <name type="scientific">Methanoculleus frigidifontis</name>
    <dbReference type="NCBI Taxonomy" id="2584085"/>
    <lineage>
        <taxon>Archaea</taxon>
        <taxon>Methanobacteriati</taxon>
        <taxon>Methanobacteriota</taxon>
        <taxon>Stenosarchaea group</taxon>
        <taxon>Methanomicrobia</taxon>
        <taxon>Methanomicrobiales</taxon>
        <taxon>Methanomicrobiaceae</taxon>
        <taxon>Methanoculleus</taxon>
    </lineage>
</organism>